<dbReference type="EMBL" id="CP028136">
    <property type="protein sequence ID" value="AVR45818.1"/>
    <property type="molecule type" value="Genomic_DNA"/>
</dbReference>
<protein>
    <recommendedName>
        <fullName evidence="3">Polysaccharide pyruvyl transferase domain-containing protein</fullName>
    </recommendedName>
</protein>
<gene>
    <name evidence="1" type="ORF">C7S20_11470</name>
</gene>
<proteinExistence type="predicted"/>
<evidence type="ECO:0008006" key="3">
    <source>
        <dbReference type="Google" id="ProtNLM"/>
    </source>
</evidence>
<organism evidence="1 2">
    <name type="scientific">Christiangramia fulva</name>
    <dbReference type="NCBI Taxonomy" id="2126553"/>
    <lineage>
        <taxon>Bacteria</taxon>
        <taxon>Pseudomonadati</taxon>
        <taxon>Bacteroidota</taxon>
        <taxon>Flavobacteriia</taxon>
        <taxon>Flavobacteriales</taxon>
        <taxon>Flavobacteriaceae</taxon>
        <taxon>Christiangramia</taxon>
    </lineage>
</organism>
<sequence length="303" mass="35017">MEVLKFFKRILTSPIRSEYKDSSLNMLLDKKQNHKKILNIYRIDKNNAGDFFSAPFHYYEGIENILDIYGYKSSSKNERYKWVKKIAANSIIVGGGGLLNRKSFKRQLQTFEKLASDNKKIVLWGVGHNSKKKKDFNNMSSYNIDIKKFGLVGTRDYSMPGDYVPCVSCKHVVFDDSYEIEDEIGIIFHKKTMKNKAVLGKFSAYPSISNTAEVEKIVAFIGSKEKIITDSYHAMYWSMLLGRKVAVIPNSSKFFDFKYKPVFSDFENCIAEVNKATSYTGVLEECRELNDSFYQKVKEYLDF</sequence>
<dbReference type="Proteomes" id="UP000241507">
    <property type="component" value="Chromosome"/>
</dbReference>
<name>A0A2R3Z6F9_9FLAO</name>
<keyword evidence="2" id="KW-1185">Reference proteome</keyword>
<dbReference type="OrthoDB" id="7835085at2"/>
<reference evidence="2" key="1">
    <citation type="submission" date="2018-03" db="EMBL/GenBank/DDBJ databases">
        <title>Gramella fulva sp. nov., isolated from a dry surface of tidal flat.</title>
        <authorList>
            <person name="Hwang S.H."/>
            <person name="Hwang W.M."/>
            <person name="Kang K."/>
            <person name="Ahn T.-Y."/>
        </authorList>
    </citation>
    <scope>NUCLEOTIDE SEQUENCE [LARGE SCALE GENOMIC DNA]</scope>
    <source>
        <strain evidence="2">SH35</strain>
    </source>
</reference>
<dbReference type="RefSeq" id="WP_107012594.1">
    <property type="nucleotide sequence ID" value="NZ_CP028136.1"/>
</dbReference>
<dbReference type="KEGG" id="grs:C7S20_11470"/>
<accession>A0A2R3Z6F9</accession>
<evidence type="ECO:0000313" key="1">
    <source>
        <dbReference type="EMBL" id="AVR45818.1"/>
    </source>
</evidence>
<evidence type="ECO:0000313" key="2">
    <source>
        <dbReference type="Proteomes" id="UP000241507"/>
    </source>
</evidence>
<dbReference type="AlphaFoldDB" id="A0A2R3Z6F9"/>